<dbReference type="InterPro" id="IPR031340">
    <property type="entry name" value="RsmF_methylt_CI"/>
</dbReference>
<dbReference type="OrthoDB" id="9810297at2"/>
<organism evidence="10 11">
    <name type="scientific">Paenibacillus campinasensis</name>
    <dbReference type="NCBI Taxonomy" id="66347"/>
    <lineage>
        <taxon>Bacteria</taxon>
        <taxon>Bacillati</taxon>
        <taxon>Bacillota</taxon>
        <taxon>Bacilli</taxon>
        <taxon>Bacillales</taxon>
        <taxon>Paenibacillaceae</taxon>
        <taxon>Paenibacillus</taxon>
    </lineage>
</organism>
<evidence type="ECO:0000313" key="11">
    <source>
        <dbReference type="Proteomes" id="UP000215596"/>
    </source>
</evidence>
<evidence type="ECO:0000256" key="5">
    <source>
        <dbReference type="ARBA" id="ARBA00022691"/>
    </source>
</evidence>
<feature type="domain" description="SAM-dependent MTase RsmB/NOP-type" evidence="9">
    <location>
        <begin position="24"/>
        <end position="312"/>
    </location>
</feature>
<dbReference type="GO" id="GO:0008757">
    <property type="term" value="F:S-adenosylmethionine-dependent methyltransferase activity"/>
    <property type="evidence" value="ECO:0007669"/>
    <property type="project" value="InterPro"/>
</dbReference>
<dbReference type="GO" id="GO:0001510">
    <property type="term" value="P:RNA methylation"/>
    <property type="evidence" value="ECO:0007669"/>
    <property type="project" value="InterPro"/>
</dbReference>
<feature type="region of interest" description="Disordered" evidence="8">
    <location>
        <begin position="339"/>
        <end position="379"/>
    </location>
</feature>
<evidence type="ECO:0000256" key="8">
    <source>
        <dbReference type="SAM" id="MobiDB-lite"/>
    </source>
</evidence>
<dbReference type="InterPro" id="IPR018314">
    <property type="entry name" value="RsmB/NOL1/NOP2-like_CS"/>
</dbReference>
<accession>A0A268F0S4</accession>
<dbReference type="SUPFAM" id="SSF53335">
    <property type="entry name" value="S-adenosyl-L-methionine-dependent methyltransferases"/>
    <property type="match status" value="1"/>
</dbReference>
<dbReference type="PANTHER" id="PTHR22807">
    <property type="entry name" value="NOP2 YEAST -RELATED NOL1/NOP2/FMU SUN DOMAIN-CONTAINING"/>
    <property type="match status" value="1"/>
</dbReference>
<gene>
    <name evidence="10" type="ORF">CHH67_05650</name>
</gene>
<proteinExistence type="inferred from homology"/>
<evidence type="ECO:0000256" key="4">
    <source>
        <dbReference type="ARBA" id="ARBA00022679"/>
    </source>
</evidence>
<evidence type="ECO:0000256" key="2">
    <source>
        <dbReference type="ARBA" id="ARBA00022490"/>
    </source>
</evidence>
<sequence length="533" mass="58517">MALHLPSPFQAKMKSLLGSNFDDFMNSYHESPHAGIRVNTLKISNEQFREISPFALEPVPWCPTGYYVEDGARPGRHPYYHAGLYYIQEPSAMSPVELLDVQPGDRVLDLCAAPGGKSTQIAAKLGGQGVLISNDLNPDRTKALAKNLEMCGVRNAIVLNEQPDRIAEAFPAYFDKILVDAPCSGEGMFRKDESMLKYWEASSPLVFAEMQRDILRSAANMLAPGGTMVYSTCTFSPEENEGMIAAFLEEHSEFSVIPIDASFGFASGETAWLQRHGLAMSEALREQIAGTGRLWPHKVRGEGHFVAVLAKEGEANRDEEPWSLPHVNGQMTGGEAALAATSRQEGNNSRKSKAELKAARHGHKDRNRKEASGSRGSGKDALAFAGDLGPFMEFIHEQLRVDLQGHVVVYGSQIYISALPEKERLSQLKTVRPGWYAGQLKSGRFVPGHPLAVALKAEEAARHVNLSSADGEAVRYLKGETLTVDEERIICHPGIETKGYVLVCIDGYSAGWGKWQAGMLKNEYPAGWRWTSV</sequence>
<dbReference type="InterPro" id="IPR027391">
    <property type="entry name" value="Nol1_Nop2_Fmu_2"/>
</dbReference>
<keyword evidence="4 7" id="KW-0808">Transferase</keyword>
<dbReference type="InterPro" id="IPR031341">
    <property type="entry name" value="Methyltr_RsmF_N"/>
</dbReference>
<dbReference type="Gene3D" id="3.40.50.150">
    <property type="entry name" value="Vaccinia Virus protein VP39"/>
    <property type="match status" value="1"/>
</dbReference>
<feature type="binding site" evidence="7">
    <location>
        <begin position="111"/>
        <end position="117"/>
    </location>
    <ligand>
        <name>S-adenosyl-L-methionine</name>
        <dbReference type="ChEBI" id="CHEBI:59789"/>
    </ligand>
</feature>
<dbReference type="EMBL" id="NPBY01000015">
    <property type="protein sequence ID" value="PAD78933.1"/>
    <property type="molecule type" value="Genomic_DNA"/>
</dbReference>
<feature type="binding site" evidence="7">
    <location>
        <position position="135"/>
    </location>
    <ligand>
        <name>S-adenosyl-L-methionine</name>
        <dbReference type="ChEBI" id="CHEBI:59789"/>
    </ligand>
</feature>
<keyword evidence="2" id="KW-0963">Cytoplasm</keyword>
<evidence type="ECO:0000313" key="10">
    <source>
        <dbReference type="EMBL" id="PAD78933.1"/>
    </source>
</evidence>
<dbReference type="RefSeq" id="WP_095264023.1">
    <property type="nucleotide sequence ID" value="NZ_NPBY01000015.1"/>
</dbReference>
<keyword evidence="3 7" id="KW-0489">Methyltransferase</keyword>
<dbReference type="InterPro" id="IPR049560">
    <property type="entry name" value="MeTrfase_RsmB-F_NOP2_cat"/>
</dbReference>
<dbReference type="InterPro" id="IPR029063">
    <property type="entry name" value="SAM-dependent_MTases_sf"/>
</dbReference>
<dbReference type="InterPro" id="IPR023267">
    <property type="entry name" value="RCMT"/>
</dbReference>
<protein>
    <submittedName>
        <fullName evidence="10">rRNA cytosine-C5-methyltransferase</fullName>
    </submittedName>
</protein>
<comment type="similarity">
    <text evidence="1 7">Belongs to the class I-like SAM-binding methyltransferase superfamily. RsmB/NOP family.</text>
</comment>
<dbReference type="Pfam" id="PF17126">
    <property type="entry name" value="RsmF_methylt_CI"/>
    <property type="match status" value="1"/>
</dbReference>
<dbReference type="InterPro" id="IPR011023">
    <property type="entry name" value="Nop2p"/>
</dbReference>
<dbReference type="Pfam" id="PF17125">
    <property type="entry name" value="Methyltr_RsmF_N"/>
    <property type="match status" value="1"/>
</dbReference>
<dbReference type="PANTHER" id="PTHR22807:SF30">
    <property type="entry name" value="28S RRNA (CYTOSINE(4447)-C(5))-METHYLTRANSFERASE-RELATED"/>
    <property type="match status" value="1"/>
</dbReference>
<keyword evidence="6 7" id="KW-0694">RNA-binding</keyword>
<comment type="caution">
    <text evidence="7">Lacks conserved residue(s) required for the propagation of feature annotation.</text>
</comment>
<dbReference type="Gene3D" id="2.30.130.60">
    <property type="match status" value="1"/>
</dbReference>
<dbReference type="Gene3D" id="3.30.70.1170">
    <property type="entry name" value="Sun protein, domain 3"/>
    <property type="match status" value="1"/>
</dbReference>
<dbReference type="Proteomes" id="UP000215596">
    <property type="component" value="Unassembled WGS sequence"/>
</dbReference>
<dbReference type="InterPro" id="IPR001678">
    <property type="entry name" value="MeTrfase_RsmB-F_NOP2_dom"/>
</dbReference>
<keyword evidence="5 7" id="KW-0949">S-adenosyl-L-methionine</keyword>
<evidence type="ECO:0000256" key="1">
    <source>
        <dbReference type="ARBA" id="ARBA00007494"/>
    </source>
</evidence>
<dbReference type="Pfam" id="PF13636">
    <property type="entry name" value="Methyltranf_PUA"/>
    <property type="match status" value="1"/>
</dbReference>
<dbReference type="PROSITE" id="PS51686">
    <property type="entry name" value="SAM_MT_RSMB_NOP"/>
    <property type="match status" value="1"/>
</dbReference>
<dbReference type="Pfam" id="PF01189">
    <property type="entry name" value="Methyltr_RsmB-F"/>
    <property type="match status" value="1"/>
</dbReference>
<evidence type="ECO:0000259" key="9">
    <source>
        <dbReference type="PROSITE" id="PS51686"/>
    </source>
</evidence>
<feature type="active site" description="Nucleophile" evidence="7">
    <location>
        <position position="233"/>
    </location>
</feature>
<name>A0A268F0S4_9BACL</name>
<dbReference type="AlphaFoldDB" id="A0A268F0S4"/>
<dbReference type="GO" id="GO:0006396">
    <property type="term" value="P:RNA processing"/>
    <property type="evidence" value="ECO:0007669"/>
    <property type="project" value="InterPro"/>
</dbReference>
<dbReference type="CDD" id="cd21147">
    <property type="entry name" value="RsmF_methylt_CTD1"/>
    <property type="match status" value="1"/>
</dbReference>
<comment type="caution">
    <text evidence="10">The sequence shown here is derived from an EMBL/GenBank/DDBJ whole genome shotgun (WGS) entry which is preliminary data.</text>
</comment>
<dbReference type="PRINTS" id="PR02008">
    <property type="entry name" value="RCMTFAMILY"/>
</dbReference>
<evidence type="ECO:0000256" key="6">
    <source>
        <dbReference type="ARBA" id="ARBA00022884"/>
    </source>
</evidence>
<reference evidence="10 11" key="1">
    <citation type="submission" date="2017-07" db="EMBL/GenBank/DDBJ databases">
        <title>Isolation and whole genome analysis of endospore-forming bacteria from heroin.</title>
        <authorList>
            <person name="Kalinowski J."/>
            <person name="Ahrens B."/>
            <person name="Al-Dilaimi A."/>
            <person name="Winkler A."/>
            <person name="Wibberg D."/>
            <person name="Schleenbecker U."/>
            <person name="Ruckert C."/>
            <person name="Wolfel R."/>
            <person name="Grass G."/>
        </authorList>
    </citation>
    <scope>NUCLEOTIDE SEQUENCE [LARGE SCALE GENOMIC DNA]</scope>
    <source>
        <strain evidence="10 11">7537-G1</strain>
    </source>
</reference>
<feature type="binding site" evidence="7">
    <location>
        <position position="180"/>
    </location>
    <ligand>
        <name>S-adenosyl-L-methionine</name>
        <dbReference type="ChEBI" id="CHEBI:59789"/>
    </ligand>
</feature>
<dbReference type="NCBIfam" id="TIGR00446">
    <property type="entry name" value="nop2p"/>
    <property type="match status" value="1"/>
</dbReference>
<dbReference type="CDD" id="cd02440">
    <property type="entry name" value="AdoMet_MTases"/>
    <property type="match status" value="1"/>
</dbReference>
<dbReference type="GO" id="GO:0008173">
    <property type="term" value="F:RNA methyltransferase activity"/>
    <property type="evidence" value="ECO:0007669"/>
    <property type="project" value="InterPro"/>
</dbReference>
<dbReference type="GO" id="GO:0003723">
    <property type="term" value="F:RNA binding"/>
    <property type="evidence" value="ECO:0007669"/>
    <property type="project" value="UniProtKB-UniRule"/>
</dbReference>
<dbReference type="PROSITE" id="PS01153">
    <property type="entry name" value="NOL1_NOP2_SUN"/>
    <property type="match status" value="1"/>
</dbReference>
<evidence type="ECO:0000256" key="7">
    <source>
        <dbReference type="PROSITE-ProRule" id="PRU01023"/>
    </source>
</evidence>
<evidence type="ECO:0000256" key="3">
    <source>
        <dbReference type="ARBA" id="ARBA00022603"/>
    </source>
</evidence>